<accession>A0ABU5DFI8</accession>
<sequence length="140" mass="15142">MNKSKKILLAAALVLAAAGAHAVRGSVPLVERPRVELLANDGKAGAAERVRAAVVQGSQIHHWTVQDEQPGELTLRQQRGAIELLVKVRYDALGYQVQYVSSTGLYYEQTADGGAKIHPTYNNWMKNLDSAIATVLPSIP</sequence>
<feature type="signal peptide" evidence="1">
    <location>
        <begin position="1"/>
        <end position="22"/>
    </location>
</feature>
<protein>
    <recommendedName>
        <fullName evidence="4">Lipoprotein</fullName>
    </recommendedName>
</protein>
<dbReference type="RefSeq" id="WP_320422947.1">
    <property type="nucleotide sequence ID" value="NZ_JAXCLA010000003.1"/>
</dbReference>
<dbReference type="Proteomes" id="UP001285263">
    <property type="component" value="Unassembled WGS sequence"/>
</dbReference>
<evidence type="ECO:0000313" key="3">
    <source>
        <dbReference type="Proteomes" id="UP001285263"/>
    </source>
</evidence>
<evidence type="ECO:0008006" key="4">
    <source>
        <dbReference type="Google" id="ProtNLM"/>
    </source>
</evidence>
<evidence type="ECO:0000313" key="2">
    <source>
        <dbReference type="EMBL" id="MDY0745045.1"/>
    </source>
</evidence>
<evidence type="ECO:0000256" key="1">
    <source>
        <dbReference type="SAM" id="SignalP"/>
    </source>
</evidence>
<comment type="caution">
    <text evidence="2">The sequence shown here is derived from an EMBL/GenBank/DDBJ whole genome shotgun (WGS) entry which is preliminary data.</text>
</comment>
<keyword evidence="1" id="KW-0732">Signal</keyword>
<feature type="chain" id="PRO_5047219924" description="Lipoprotein" evidence="1">
    <location>
        <begin position="23"/>
        <end position="140"/>
    </location>
</feature>
<reference evidence="2 3" key="1">
    <citation type="submission" date="2023-11" db="EMBL/GenBank/DDBJ databases">
        <title>Paucibacter sp. nov., isolated from fresh soil in Korea.</title>
        <authorList>
            <person name="Le N.T.T."/>
        </authorList>
    </citation>
    <scope>NUCLEOTIDE SEQUENCE [LARGE SCALE GENOMIC DNA]</scope>
    <source>
        <strain evidence="2 3">R3-3</strain>
    </source>
</reference>
<organism evidence="2 3">
    <name type="scientific">Roseateles agri</name>
    <dbReference type="NCBI Taxonomy" id="3098619"/>
    <lineage>
        <taxon>Bacteria</taxon>
        <taxon>Pseudomonadati</taxon>
        <taxon>Pseudomonadota</taxon>
        <taxon>Betaproteobacteria</taxon>
        <taxon>Burkholderiales</taxon>
        <taxon>Sphaerotilaceae</taxon>
        <taxon>Roseateles</taxon>
    </lineage>
</organism>
<dbReference type="EMBL" id="JAXCLA010000003">
    <property type="protein sequence ID" value="MDY0745045.1"/>
    <property type="molecule type" value="Genomic_DNA"/>
</dbReference>
<gene>
    <name evidence="2" type="ORF">SNE35_11025</name>
</gene>
<proteinExistence type="predicted"/>
<name>A0ABU5DFI8_9BURK</name>
<keyword evidence="3" id="KW-1185">Reference proteome</keyword>